<evidence type="ECO:0000313" key="1">
    <source>
        <dbReference type="EMBL" id="GJN36368.1"/>
    </source>
</evidence>
<dbReference type="Proteomes" id="UP001054889">
    <property type="component" value="Unassembled WGS sequence"/>
</dbReference>
<reference evidence="1" key="1">
    <citation type="journal article" date="2018" name="DNA Res.">
        <title>Multiple hybrid de novo genome assembly of finger millet, an orphan allotetraploid crop.</title>
        <authorList>
            <person name="Hatakeyama M."/>
            <person name="Aluri S."/>
            <person name="Balachadran M.T."/>
            <person name="Sivarajan S.R."/>
            <person name="Patrignani A."/>
            <person name="Gruter S."/>
            <person name="Poveda L."/>
            <person name="Shimizu-Inatsugi R."/>
            <person name="Baeten J."/>
            <person name="Francoijs K.J."/>
            <person name="Nataraja K.N."/>
            <person name="Reddy Y.A.N."/>
            <person name="Phadnis S."/>
            <person name="Ravikumar R.L."/>
            <person name="Schlapbach R."/>
            <person name="Sreeman S.M."/>
            <person name="Shimizu K.K."/>
        </authorList>
    </citation>
    <scope>NUCLEOTIDE SEQUENCE</scope>
</reference>
<gene>
    <name evidence="1" type="primary">gb25219</name>
    <name evidence="1" type="ORF">PR202_gb25219</name>
</gene>
<sequence>MRPSSRLSARYSSFRFGGNALASGMGPLRAFDFRLSTRSSDSDASTAAVREPVRFRPSSGVVRGLPFVHSFRLRREEDAGSHRGGVVRSLQFLRRRSEGDAGSRRGGVVTGLPFLRRSGLQVNVIVM</sequence>
<evidence type="ECO:0000313" key="2">
    <source>
        <dbReference type="Proteomes" id="UP001054889"/>
    </source>
</evidence>
<dbReference type="AlphaFoldDB" id="A0AAV5FNR4"/>
<keyword evidence="2" id="KW-1185">Reference proteome</keyword>
<accession>A0AAV5FNR4</accession>
<name>A0AAV5FNR4_ELECO</name>
<reference evidence="1" key="2">
    <citation type="submission" date="2021-12" db="EMBL/GenBank/DDBJ databases">
        <title>Resequencing data analysis of finger millet.</title>
        <authorList>
            <person name="Hatakeyama M."/>
            <person name="Aluri S."/>
            <person name="Balachadran M.T."/>
            <person name="Sivarajan S.R."/>
            <person name="Poveda L."/>
            <person name="Shimizu-Inatsugi R."/>
            <person name="Schlapbach R."/>
            <person name="Sreeman S.M."/>
            <person name="Shimizu K.K."/>
        </authorList>
    </citation>
    <scope>NUCLEOTIDE SEQUENCE</scope>
</reference>
<organism evidence="1 2">
    <name type="scientific">Eleusine coracana subsp. coracana</name>
    <dbReference type="NCBI Taxonomy" id="191504"/>
    <lineage>
        <taxon>Eukaryota</taxon>
        <taxon>Viridiplantae</taxon>
        <taxon>Streptophyta</taxon>
        <taxon>Embryophyta</taxon>
        <taxon>Tracheophyta</taxon>
        <taxon>Spermatophyta</taxon>
        <taxon>Magnoliopsida</taxon>
        <taxon>Liliopsida</taxon>
        <taxon>Poales</taxon>
        <taxon>Poaceae</taxon>
        <taxon>PACMAD clade</taxon>
        <taxon>Chloridoideae</taxon>
        <taxon>Cynodonteae</taxon>
        <taxon>Eleusininae</taxon>
        <taxon>Eleusine</taxon>
    </lineage>
</organism>
<dbReference type="EMBL" id="BQKI01000088">
    <property type="protein sequence ID" value="GJN36368.1"/>
    <property type="molecule type" value="Genomic_DNA"/>
</dbReference>
<protein>
    <submittedName>
        <fullName evidence="1">Uncharacterized protein</fullName>
    </submittedName>
</protein>
<proteinExistence type="predicted"/>
<comment type="caution">
    <text evidence="1">The sequence shown here is derived from an EMBL/GenBank/DDBJ whole genome shotgun (WGS) entry which is preliminary data.</text>
</comment>